<keyword evidence="7" id="KW-1185">Reference proteome</keyword>
<dbReference type="InterPro" id="IPR014757">
    <property type="entry name" value="Tscrpt_reg_IclR_C"/>
</dbReference>
<dbReference type="Gene3D" id="3.30.450.40">
    <property type="match status" value="1"/>
</dbReference>
<comment type="caution">
    <text evidence="6">The sequence shown here is derived from an EMBL/GenBank/DDBJ whole genome shotgun (WGS) entry which is preliminary data.</text>
</comment>
<accession>A0ABR5A3W3</accession>
<evidence type="ECO:0000256" key="1">
    <source>
        <dbReference type="ARBA" id="ARBA00023015"/>
    </source>
</evidence>
<sequence length="263" mass="29468">MSAEKSEKRLLSSLQNALQILRSYTLDNPLQGITDISNNLGLGKSTVHRLVTTLAEEGFLIKDKETQKYRLGYSVLALSGVVTSNLDIYNESLPVVRNLVNKVDETAHIGVLDDGHIIYLLKVECNHLVRFLTHVGRRNPLHCTSSGKVMLAHQTPEYINDYIENGLKGYTKSTITNPRLLNKTLEEIREKGYATSYEELLEGVHSVAAPIRDYTGKVISSITTVGPKQRITLSKIPFFAKNVMEAANEISMKMGYMKRMRLS</sequence>
<keyword evidence="1" id="KW-0805">Transcription regulation</keyword>
<dbReference type="InterPro" id="IPR005471">
    <property type="entry name" value="Tscrpt_reg_IclR_N"/>
</dbReference>
<evidence type="ECO:0000313" key="7">
    <source>
        <dbReference type="Proteomes" id="UP000054526"/>
    </source>
</evidence>
<dbReference type="PANTHER" id="PTHR30136">
    <property type="entry name" value="HELIX-TURN-HELIX TRANSCRIPTIONAL REGULATOR, ICLR FAMILY"/>
    <property type="match status" value="1"/>
</dbReference>
<dbReference type="InterPro" id="IPR050707">
    <property type="entry name" value="HTH_MetabolicPath_Reg"/>
</dbReference>
<reference evidence="6 7" key="1">
    <citation type="submission" date="2014-12" db="EMBL/GenBank/DDBJ databases">
        <title>Draft genome sequence of Cohnella kolymensis strain B-2846.</title>
        <authorList>
            <person name="Karlyshev A.V."/>
            <person name="Kudryashova E.B."/>
        </authorList>
    </citation>
    <scope>NUCLEOTIDE SEQUENCE [LARGE SCALE GENOMIC DNA]</scope>
    <source>
        <strain evidence="6 7">VKM B-2846</strain>
    </source>
</reference>
<dbReference type="SMART" id="SM00346">
    <property type="entry name" value="HTH_ICLR"/>
    <property type="match status" value="1"/>
</dbReference>
<dbReference type="Proteomes" id="UP000054526">
    <property type="component" value="Unassembled WGS sequence"/>
</dbReference>
<dbReference type="RefSeq" id="WP_041062270.1">
    <property type="nucleotide sequence ID" value="NZ_JXAL01000016.1"/>
</dbReference>
<proteinExistence type="predicted"/>
<dbReference type="Pfam" id="PF09339">
    <property type="entry name" value="HTH_IclR"/>
    <property type="match status" value="1"/>
</dbReference>
<dbReference type="InterPro" id="IPR036388">
    <property type="entry name" value="WH-like_DNA-bd_sf"/>
</dbReference>
<evidence type="ECO:0000256" key="2">
    <source>
        <dbReference type="ARBA" id="ARBA00023125"/>
    </source>
</evidence>
<keyword evidence="3" id="KW-0804">Transcription</keyword>
<evidence type="ECO:0000259" key="5">
    <source>
        <dbReference type="PROSITE" id="PS51078"/>
    </source>
</evidence>
<keyword evidence="2" id="KW-0238">DNA-binding</keyword>
<organism evidence="6 7">
    <name type="scientific">Cohnella kolymensis</name>
    <dbReference type="NCBI Taxonomy" id="1590652"/>
    <lineage>
        <taxon>Bacteria</taxon>
        <taxon>Bacillati</taxon>
        <taxon>Bacillota</taxon>
        <taxon>Bacilli</taxon>
        <taxon>Bacillales</taxon>
        <taxon>Paenibacillaceae</taxon>
        <taxon>Cohnella</taxon>
    </lineage>
</organism>
<dbReference type="SUPFAM" id="SSF55781">
    <property type="entry name" value="GAF domain-like"/>
    <property type="match status" value="1"/>
</dbReference>
<dbReference type="PROSITE" id="PS51077">
    <property type="entry name" value="HTH_ICLR"/>
    <property type="match status" value="1"/>
</dbReference>
<dbReference type="SUPFAM" id="SSF46785">
    <property type="entry name" value="Winged helix' DNA-binding domain"/>
    <property type="match status" value="1"/>
</dbReference>
<dbReference type="EMBL" id="JXAL01000016">
    <property type="protein sequence ID" value="KIL35746.1"/>
    <property type="molecule type" value="Genomic_DNA"/>
</dbReference>
<dbReference type="InterPro" id="IPR029016">
    <property type="entry name" value="GAF-like_dom_sf"/>
</dbReference>
<dbReference type="PROSITE" id="PS51078">
    <property type="entry name" value="ICLR_ED"/>
    <property type="match status" value="1"/>
</dbReference>
<evidence type="ECO:0000313" key="6">
    <source>
        <dbReference type="EMBL" id="KIL35746.1"/>
    </source>
</evidence>
<dbReference type="Gene3D" id="1.10.10.10">
    <property type="entry name" value="Winged helix-like DNA-binding domain superfamily/Winged helix DNA-binding domain"/>
    <property type="match status" value="1"/>
</dbReference>
<feature type="domain" description="IclR-ED" evidence="5">
    <location>
        <begin position="74"/>
        <end position="256"/>
    </location>
</feature>
<feature type="domain" description="HTH iclR-type" evidence="4">
    <location>
        <begin position="11"/>
        <end position="73"/>
    </location>
</feature>
<dbReference type="InterPro" id="IPR036390">
    <property type="entry name" value="WH_DNA-bd_sf"/>
</dbReference>
<dbReference type="Pfam" id="PF01614">
    <property type="entry name" value="IclR_C"/>
    <property type="match status" value="1"/>
</dbReference>
<protein>
    <submittedName>
        <fullName evidence="6">IclR family transcriptional regulator</fullName>
    </submittedName>
</protein>
<evidence type="ECO:0000259" key="4">
    <source>
        <dbReference type="PROSITE" id="PS51077"/>
    </source>
</evidence>
<name>A0ABR5A3W3_9BACL</name>
<evidence type="ECO:0000256" key="3">
    <source>
        <dbReference type="ARBA" id="ARBA00023163"/>
    </source>
</evidence>
<gene>
    <name evidence="6" type="ORF">SD71_09960</name>
</gene>
<dbReference type="PANTHER" id="PTHR30136:SF35">
    <property type="entry name" value="HTH-TYPE TRANSCRIPTIONAL REGULATOR RV1719"/>
    <property type="match status" value="1"/>
</dbReference>